<feature type="region of interest" description="Disordered" evidence="1">
    <location>
        <begin position="1"/>
        <end position="24"/>
    </location>
</feature>
<evidence type="ECO:0000313" key="2">
    <source>
        <dbReference type="EMBL" id="CAG8824127.1"/>
    </source>
</evidence>
<dbReference type="AlphaFoldDB" id="A0A9N9PGH2"/>
<sequence length="41" mass="4922">IEETSNTNINQEKSKNQDDSENEILEDNFIDFSNRLFHMFD</sequence>
<comment type="caution">
    <text evidence="2">The sequence shown here is derived from an EMBL/GenBank/DDBJ whole genome shotgun (WGS) entry which is preliminary data.</text>
</comment>
<feature type="compositionally biased region" description="Polar residues" evidence="1">
    <location>
        <begin position="1"/>
        <end position="11"/>
    </location>
</feature>
<accession>A0A9N9PGH2</accession>
<keyword evidence="3" id="KW-1185">Reference proteome</keyword>
<evidence type="ECO:0000256" key="1">
    <source>
        <dbReference type="SAM" id="MobiDB-lite"/>
    </source>
</evidence>
<dbReference type="EMBL" id="CAJVPZ010104900">
    <property type="protein sequence ID" value="CAG8824127.1"/>
    <property type="molecule type" value="Genomic_DNA"/>
</dbReference>
<feature type="non-terminal residue" evidence="2">
    <location>
        <position position="41"/>
    </location>
</feature>
<organism evidence="2 3">
    <name type="scientific">Racocetra fulgida</name>
    <dbReference type="NCBI Taxonomy" id="60492"/>
    <lineage>
        <taxon>Eukaryota</taxon>
        <taxon>Fungi</taxon>
        <taxon>Fungi incertae sedis</taxon>
        <taxon>Mucoromycota</taxon>
        <taxon>Glomeromycotina</taxon>
        <taxon>Glomeromycetes</taxon>
        <taxon>Diversisporales</taxon>
        <taxon>Gigasporaceae</taxon>
        <taxon>Racocetra</taxon>
    </lineage>
</organism>
<protein>
    <submittedName>
        <fullName evidence="2">10489_t:CDS:1</fullName>
    </submittedName>
</protein>
<gene>
    <name evidence="2" type="ORF">RFULGI_LOCUS19895</name>
</gene>
<dbReference type="Proteomes" id="UP000789396">
    <property type="component" value="Unassembled WGS sequence"/>
</dbReference>
<feature type="non-terminal residue" evidence="2">
    <location>
        <position position="1"/>
    </location>
</feature>
<evidence type="ECO:0000313" key="3">
    <source>
        <dbReference type="Proteomes" id="UP000789396"/>
    </source>
</evidence>
<name>A0A9N9PGH2_9GLOM</name>
<reference evidence="2" key="1">
    <citation type="submission" date="2021-06" db="EMBL/GenBank/DDBJ databases">
        <authorList>
            <person name="Kallberg Y."/>
            <person name="Tangrot J."/>
            <person name="Rosling A."/>
        </authorList>
    </citation>
    <scope>NUCLEOTIDE SEQUENCE</scope>
    <source>
        <strain evidence="2">IN212</strain>
    </source>
</reference>
<proteinExistence type="predicted"/>